<proteinExistence type="predicted"/>
<name>A0A163XC75_9BRAD</name>
<dbReference type="STRING" id="943830.A4A58_18445"/>
<dbReference type="Proteomes" id="UP000076574">
    <property type="component" value="Unassembled WGS sequence"/>
</dbReference>
<feature type="region of interest" description="Disordered" evidence="1">
    <location>
        <begin position="1"/>
        <end position="20"/>
    </location>
</feature>
<organism evidence="2 3">
    <name type="scientific">Tardiphaga robiniae</name>
    <dbReference type="NCBI Taxonomy" id="943830"/>
    <lineage>
        <taxon>Bacteria</taxon>
        <taxon>Pseudomonadati</taxon>
        <taxon>Pseudomonadota</taxon>
        <taxon>Alphaproteobacteria</taxon>
        <taxon>Hyphomicrobiales</taxon>
        <taxon>Nitrobacteraceae</taxon>
        <taxon>Tardiphaga</taxon>
    </lineage>
</organism>
<sequence length="76" mass="8968">MRTHSTEKIMTTQLETTRQRVKRMVTRELAAFERRENEINAEERRERARALGLPLSLSERIRDDRRTGARSMHSSG</sequence>
<evidence type="ECO:0000256" key="1">
    <source>
        <dbReference type="SAM" id="MobiDB-lite"/>
    </source>
</evidence>
<reference evidence="2 3" key="1">
    <citation type="submission" date="2016-03" db="EMBL/GenBank/DDBJ databases">
        <title>Microsymbionts genomes from the relict species Vavilovia formosa (Stev.) Fed.</title>
        <authorList>
            <person name="Kopat V."/>
            <person name="Chirak E."/>
            <person name="Kimeklis A."/>
            <person name="Andronov E."/>
        </authorList>
    </citation>
    <scope>NUCLEOTIDE SEQUENCE [LARGE SCALE GENOMIC DNA]</scope>
    <source>
        <strain evidence="2 3">Vaf07</strain>
    </source>
</reference>
<dbReference type="AlphaFoldDB" id="A0A163XC75"/>
<dbReference type="EMBL" id="LVYV01000055">
    <property type="protein sequence ID" value="KZD20708.1"/>
    <property type="molecule type" value="Genomic_DNA"/>
</dbReference>
<gene>
    <name evidence="2" type="ORF">A4A58_18445</name>
</gene>
<evidence type="ECO:0000313" key="3">
    <source>
        <dbReference type="Proteomes" id="UP000076574"/>
    </source>
</evidence>
<evidence type="ECO:0000313" key="2">
    <source>
        <dbReference type="EMBL" id="KZD20708.1"/>
    </source>
</evidence>
<keyword evidence="3" id="KW-1185">Reference proteome</keyword>
<comment type="caution">
    <text evidence="2">The sequence shown here is derived from an EMBL/GenBank/DDBJ whole genome shotgun (WGS) entry which is preliminary data.</text>
</comment>
<accession>A0A163XC75</accession>
<protein>
    <submittedName>
        <fullName evidence="2">Uncharacterized protein</fullName>
    </submittedName>
</protein>